<evidence type="ECO:0000256" key="6">
    <source>
        <dbReference type="ARBA" id="ARBA00022475"/>
    </source>
</evidence>
<evidence type="ECO:0000256" key="7">
    <source>
        <dbReference type="ARBA" id="ARBA00022692"/>
    </source>
</evidence>
<accession>A0A430A6H9</accession>
<evidence type="ECO:0000313" key="14">
    <source>
        <dbReference type="Proteomes" id="UP000287101"/>
    </source>
</evidence>
<dbReference type="RefSeq" id="WP_126832134.1">
    <property type="nucleotide sequence ID" value="NZ_CBCRYB010000009.1"/>
</dbReference>
<protein>
    <recommendedName>
        <fullName evidence="4">Putative hemin transport system permease protein HrtB</fullName>
    </recommendedName>
</protein>
<dbReference type="EMBL" id="NGJY01000003">
    <property type="protein sequence ID" value="RSU02458.1"/>
    <property type="molecule type" value="Genomic_DNA"/>
</dbReference>
<feature type="transmembrane region" description="Helical" evidence="11">
    <location>
        <begin position="280"/>
        <end position="306"/>
    </location>
</feature>
<evidence type="ECO:0000256" key="1">
    <source>
        <dbReference type="ARBA" id="ARBA00004651"/>
    </source>
</evidence>
<evidence type="ECO:0000256" key="10">
    <source>
        <dbReference type="ARBA" id="ARBA00024973"/>
    </source>
</evidence>
<keyword evidence="8 11" id="KW-1133">Transmembrane helix</keyword>
<keyword evidence="14" id="KW-1185">Reference proteome</keyword>
<evidence type="ECO:0000256" key="9">
    <source>
        <dbReference type="ARBA" id="ARBA00023136"/>
    </source>
</evidence>
<evidence type="ECO:0000256" key="4">
    <source>
        <dbReference type="ARBA" id="ARBA00016962"/>
    </source>
</evidence>
<evidence type="ECO:0000256" key="11">
    <source>
        <dbReference type="SAM" id="Phobius"/>
    </source>
</evidence>
<feature type="transmembrane region" description="Helical" evidence="11">
    <location>
        <begin position="241"/>
        <end position="259"/>
    </location>
</feature>
<feature type="transmembrane region" description="Helical" evidence="11">
    <location>
        <begin position="326"/>
        <end position="347"/>
    </location>
</feature>
<sequence length="357" mass="38772">MFLSIKEMAYSKGKFALIIFIMVLISWLVFILSGLANGLAQGSSKEVDSWRAEGIILTDEANKNLQASNIDEKVLKEVDAKVVEGIVQGSYAMQHENGKSDEKENISIFGSSNQKIVDPEIIKGRRYEKKNEILVSQSLADKGYEIGDKVKLGSSEDTFTIVGITPTSSYRITPVIYASVATVNDLRFGDTPPKGTMYNGIVYREGSSKVTDDKNLVDIKTTDFIEALPGYSEQKLTLNGMVYFLLVISAFVIGVFIYVMTLQKTEMFGILKIQGVATSYLAKSVLIQTFFLALIGVLLGAALTYLTTLVLPASMPYATNLTEAGIYGIGLIIFAILGGVFSTITVAKVNPLDAIGG</sequence>
<dbReference type="InterPro" id="IPR051125">
    <property type="entry name" value="ABC-4/HrtB_transporter"/>
</dbReference>
<evidence type="ECO:0000259" key="12">
    <source>
        <dbReference type="Pfam" id="PF02687"/>
    </source>
</evidence>
<proteinExistence type="inferred from homology"/>
<organism evidence="13 14">
    <name type="scientific">Vagococcus fessus</name>
    <dbReference type="NCBI Taxonomy" id="120370"/>
    <lineage>
        <taxon>Bacteria</taxon>
        <taxon>Bacillati</taxon>
        <taxon>Bacillota</taxon>
        <taxon>Bacilli</taxon>
        <taxon>Lactobacillales</taxon>
        <taxon>Enterococcaceae</taxon>
        <taxon>Vagococcus</taxon>
    </lineage>
</organism>
<keyword evidence="9 11" id="KW-0472">Membrane</keyword>
<dbReference type="PANTHER" id="PTHR43738:SF1">
    <property type="entry name" value="HEMIN TRANSPORT SYSTEM PERMEASE PROTEIN HRTB-RELATED"/>
    <property type="match status" value="1"/>
</dbReference>
<evidence type="ECO:0000256" key="8">
    <source>
        <dbReference type="ARBA" id="ARBA00022989"/>
    </source>
</evidence>
<dbReference type="GO" id="GO:0005886">
    <property type="term" value="C:plasma membrane"/>
    <property type="evidence" value="ECO:0007669"/>
    <property type="project" value="UniProtKB-SubCell"/>
</dbReference>
<comment type="function">
    <text evidence="10">Part of the ABC transporter complex hrt involved in hemin import. Responsible for the translocation of the substrate across the membrane.</text>
</comment>
<feature type="domain" description="ABC3 transporter permease C-terminal" evidence="12">
    <location>
        <begin position="241"/>
        <end position="351"/>
    </location>
</feature>
<dbReference type="OrthoDB" id="384327at2"/>
<evidence type="ECO:0000256" key="2">
    <source>
        <dbReference type="ARBA" id="ARBA00008697"/>
    </source>
</evidence>
<comment type="caution">
    <text evidence="13">The sequence shown here is derived from an EMBL/GenBank/DDBJ whole genome shotgun (WGS) entry which is preliminary data.</text>
</comment>
<gene>
    <name evidence="13" type="ORF">CBF31_08805</name>
</gene>
<evidence type="ECO:0000313" key="13">
    <source>
        <dbReference type="EMBL" id="RSU02458.1"/>
    </source>
</evidence>
<name>A0A430A6H9_9ENTE</name>
<dbReference type="Pfam" id="PF02687">
    <property type="entry name" value="FtsX"/>
    <property type="match status" value="1"/>
</dbReference>
<evidence type="ECO:0000256" key="3">
    <source>
        <dbReference type="ARBA" id="ARBA00011131"/>
    </source>
</evidence>
<comment type="subcellular location">
    <subcellularLocation>
        <location evidence="1">Cell membrane</location>
        <topology evidence="1">Multi-pass membrane protein</topology>
    </subcellularLocation>
</comment>
<comment type="similarity">
    <text evidence="2">Belongs to the ABC-4 integral membrane protein family. HrtB subfamily.</text>
</comment>
<keyword evidence="6" id="KW-1003">Cell membrane</keyword>
<evidence type="ECO:0000256" key="5">
    <source>
        <dbReference type="ARBA" id="ARBA00022448"/>
    </source>
</evidence>
<dbReference type="InterPro" id="IPR003838">
    <property type="entry name" value="ABC3_permease_C"/>
</dbReference>
<feature type="transmembrane region" description="Helical" evidence="11">
    <location>
        <begin position="15"/>
        <end position="36"/>
    </location>
</feature>
<keyword evidence="5" id="KW-0813">Transport</keyword>
<keyword evidence="7 11" id="KW-0812">Transmembrane</keyword>
<dbReference type="AlphaFoldDB" id="A0A430A6H9"/>
<comment type="subunit">
    <text evidence="3">The complex is composed of two ATP-binding proteins (HrtA), two transmembrane proteins (HrtB) and a solute-binding protein.</text>
</comment>
<dbReference type="Proteomes" id="UP000287101">
    <property type="component" value="Unassembled WGS sequence"/>
</dbReference>
<dbReference type="PANTHER" id="PTHR43738">
    <property type="entry name" value="ABC TRANSPORTER, MEMBRANE PROTEIN"/>
    <property type="match status" value="1"/>
</dbReference>
<reference evidence="13 14" key="1">
    <citation type="submission" date="2017-05" db="EMBL/GenBank/DDBJ databases">
        <title>Vagococcus spp. assemblies.</title>
        <authorList>
            <person name="Gulvik C.A."/>
        </authorList>
    </citation>
    <scope>NUCLEOTIDE SEQUENCE [LARGE SCALE GENOMIC DNA]</scope>
    <source>
        <strain evidence="13 14">CCUG 41755</strain>
    </source>
</reference>